<dbReference type="EMBL" id="FTOJ01000001">
    <property type="protein sequence ID" value="SIS51383.1"/>
    <property type="molecule type" value="Genomic_DNA"/>
</dbReference>
<keyword evidence="1" id="KW-0812">Transmembrane</keyword>
<feature type="transmembrane region" description="Helical" evidence="1">
    <location>
        <begin position="46"/>
        <end position="68"/>
    </location>
</feature>
<evidence type="ECO:0000256" key="1">
    <source>
        <dbReference type="SAM" id="Phobius"/>
    </source>
</evidence>
<evidence type="ECO:0000313" key="3">
    <source>
        <dbReference type="EMBL" id="SIS51383.1"/>
    </source>
</evidence>
<organism evidence="3 4">
    <name type="scientific">Chryseobacterium piscicola</name>
    <dbReference type="NCBI Taxonomy" id="551459"/>
    <lineage>
        <taxon>Bacteria</taxon>
        <taxon>Pseudomonadati</taxon>
        <taxon>Bacteroidota</taxon>
        <taxon>Flavobacteriia</taxon>
        <taxon>Flavobacteriales</taxon>
        <taxon>Weeksellaceae</taxon>
        <taxon>Chryseobacterium group</taxon>
        <taxon>Chryseobacterium</taxon>
    </lineage>
</organism>
<name>A0A1N7JPU3_9FLAO</name>
<reference evidence="2 5" key="1">
    <citation type="submission" date="2016-11" db="EMBL/GenBank/DDBJ databases">
        <title>Whole genomes of Flavobacteriaceae.</title>
        <authorList>
            <person name="Stine C."/>
            <person name="Li C."/>
            <person name="Tadesse D."/>
        </authorList>
    </citation>
    <scope>NUCLEOTIDE SEQUENCE [LARGE SCALE GENOMIC DNA]</scope>
    <source>
        <strain evidence="2 5">DSM 21068</strain>
    </source>
</reference>
<evidence type="ECO:0000313" key="4">
    <source>
        <dbReference type="Proteomes" id="UP000186246"/>
    </source>
</evidence>
<sequence length="161" mass="18561">MKALKIISVISFLLIGGIQLHGTVNFALLFLYLVDFIQSFTYNNLGIYWEISILAIFTIGTLIIYLLCRKGKDRFLLLFCFVALLLSVLFLTGAFDQNNYDRISFGFIIPLLIFYNKFTNSNNKRFQKTIKPLKQALTTNGQGFFIPYKLLLIFSHSLKHI</sequence>
<accession>A0A1N7JPU3</accession>
<dbReference type="Proteomes" id="UP000186246">
    <property type="component" value="Unassembled WGS sequence"/>
</dbReference>
<keyword evidence="5" id="KW-1185">Reference proteome</keyword>
<dbReference type="Proteomes" id="UP000238314">
    <property type="component" value="Unassembled WGS sequence"/>
</dbReference>
<dbReference type="AlphaFoldDB" id="A0A1N7JPU3"/>
<dbReference type="RefSeq" id="WP_076448701.1">
    <property type="nucleotide sequence ID" value="NZ_FTOJ01000001.1"/>
</dbReference>
<reference evidence="4" key="2">
    <citation type="submission" date="2017-01" db="EMBL/GenBank/DDBJ databases">
        <authorList>
            <person name="Varghese N."/>
            <person name="Submissions S."/>
        </authorList>
    </citation>
    <scope>NUCLEOTIDE SEQUENCE [LARGE SCALE GENOMIC DNA]</scope>
    <source>
        <strain evidence="4">DSM 21068</strain>
    </source>
</reference>
<evidence type="ECO:0000313" key="2">
    <source>
        <dbReference type="EMBL" id="PQA91338.1"/>
    </source>
</evidence>
<keyword evidence="1" id="KW-1133">Transmembrane helix</keyword>
<gene>
    <name evidence="2" type="ORF">B0A70_12770</name>
    <name evidence="3" type="ORF">SAMN05421796_10173</name>
</gene>
<dbReference type="STRING" id="551459.SAMN05421796_10173"/>
<feature type="transmembrane region" description="Helical" evidence="1">
    <location>
        <begin position="100"/>
        <end position="118"/>
    </location>
</feature>
<keyword evidence="1" id="KW-0472">Membrane</keyword>
<feature type="transmembrane region" description="Helical" evidence="1">
    <location>
        <begin position="75"/>
        <end position="94"/>
    </location>
</feature>
<evidence type="ECO:0000313" key="5">
    <source>
        <dbReference type="Proteomes" id="UP000238314"/>
    </source>
</evidence>
<protein>
    <submittedName>
        <fullName evidence="3">Uncharacterized protein</fullName>
    </submittedName>
</protein>
<proteinExistence type="predicted"/>
<dbReference type="OrthoDB" id="1262552at2"/>
<reference evidence="3" key="3">
    <citation type="submission" date="2017-01" db="EMBL/GenBank/DDBJ databases">
        <authorList>
            <person name="Mah S.A."/>
            <person name="Swanson W.J."/>
            <person name="Moy G.W."/>
            <person name="Vacquier V.D."/>
        </authorList>
    </citation>
    <scope>NUCLEOTIDE SEQUENCE [LARGE SCALE GENOMIC DNA]</scope>
    <source>
        <strain evidence="3">DSM 21068</strain>
    </source>
</reference>
<dbReference type="EMBL" id="MUGO01000019">
    <property type="protein sequence ID" value="PQA91338.1"/>
    <property type="molecule type" value="Genomic_DNA"/>
</dbReference>
<feature type="transmembrane region" description="Helical" evidence="1">
    <location>
        <begin position="12"/>
        <end position="34"/>
    </location>
</feature>